<evidence type="ECO:0000313" key="2">
    <source>
        <dbReference type="Proteomes" id="UP001347796"/>
    </source>
</evidence>
<keyword evidence="2" id="KW-1185">Reference proteome</keyword>
<organism evidence="1 2">
    <name type="scientific">Patella caerulea</name>
    <name type="common">Rayed Mediterranean limpet</name>
    <dbReference type="NCBI Taxonomy" id="87958"/>
    <lineage>
        <taxon>Eukaryota</taxon>
        <taxon>Metazoa</taxon>
        <taxon>Spiralia</taxon>
        <taxon>Lophotrochozoa</taxon>
        <taxon>Mollusca</taxon>
        <taxon>Gastropoda</taxon>
        <taxon>Patellogastropoda</taxon>
        <taxon>Patelloidea</taxon>
        <taxon>Patellidae</taxon>
        <taxon>Patella</taxon>
    </lineage>
</organism>
<evidence type="ECO:0000313" key="1">
    <source>
        <dbReference type="EMBL" id="KAK6178446.1"/>
    </source>
</evidence>
<gene>
    <name evidence="1" type="ORF">SNE40_013235</name>
</gene>
<accession>A0AAN8JLS3</accession>
<dbReference type="AlphaFoldDB" id="A0AAN8JLS3"/>
<comment type="caution">
    <text evidence="1">The sequence shown here is derived from an EMBL/GenBank/DDBJ whole genome shotgun (WGS) entry which is preliminary data.</text>
</comment>
<sequence>MCINGGEDMRWVLMEYHVCDDYDEGMVRQRGVCVDGGEAAIGGAYFIDGGEDVEGGVSAHGGENVKM</sequence>
<name>A0AAN8JLS3_PATCE</name>
<proteinExistence type="predicted"/>
<dbReference type="Proteomes" id="UP001347796">
    <property type="component" value="Unassembled WGS sequence"/>
</dbReference>
<protein>
    <submittedName>
        <fullName evidence="1">Uncharacterized protein</fullName>
    </submittedName>
</protein>
<reference evidence="1 2" key="1">
    <citation type="submission" date="2024-01" db="EMBL/GenBank/DDBJ databases">
        <title>The genome of the rayed Mediterranean limpet Patella caerulea (Linnaeus, 1758).</title>
        <authorList>
            <person name="Anh-Thu Weber A."/>
            <person name="Halstead-Nussloch G."/>
        </authorList>
    </citation>
    <scope>NUCLEOTIDE SEQUENCE [LARGE SCALE GENOMIC DNA]</scope>
    <source>
        <strain evidence="1">AATW-2023a</strain>
        <tissue evidence="1">Whole specimen</tissue>
    </source>
</reference>
<dbReference type="EMBL" id="JAZGQO010000009">
    <property type="protein sequence ID" value="KAK6178446.1"/>
    <property type="molecule type" value="Genomic_DNA"/>
</dbReference>